<dbReference type="InterPro" id="IPR045170">
    <property type="entry name" value="MTOX"/>
</dbReference>
<dbReference type="InterPro" id="IPR036188">
    <property type="entry name" value="FAD/NAD-bd_sf"/>
</dbReference>
<dbReference type="Gene3D" id="3.50.50.60">
    <property type="entry name" value="FAD/NAD(P)-binding domain"/>
    <property type="match status" value="1"/>
</dbReference>
<dbReference type="InterPro" id="IPR006076">
    <property type="entry name" value="FAD-dep_OxRdtase"/>
</dbReference>
<dbReference type="Pfam" id="PF01266">
    <property type="entry name" value="DAO"/>
    <property type="match status" value="1"/>
</dbReference>
<organism evidence="7 8">
    <name type="scientific">Mycena albidolilacea</name>
    <dbReference type="NCBI Taxonomy" id="1033008"/>
    <lineage>
        <taxon>Eukaryota</taxon>
        <taxon>Fungi</taxon>
        <taxon>Dikarya</taxon>
        <taxon>Basidiomycota</taxon>
        <taxon>Agaricomycotina</taxon>
        <taxon>Agaricomycetes</taxon>
        <taxon>Agaricomycetidae</taxon>
        <taxon>Agaricales</taxon>
        <taxon>Marasmiineae</taxon>
        <taxon>Mycenaceae</taxon>
        <taxon>Mycena</taxon>
    </lineage>
</organism>
<sequence>MPVRWTARDSAAAPRLDFENRFKYNSSWTPSSATRTTSFILSNMAEQRKTLIVGAGCFGLSTALALLKRGWTDVTVIDRATTLPAPDGASNDLNRIVRTSYSDPFYSQLALDAICAWKTRDEWHDAYHESGVLVLGPPDSSADYRHKAYLHDLEMGLRVVPLDTHAALCEAFPPQVHLGSFWNYTGYLNRDGGWANAGQGVSILMNQVTALNGKIVVGKNVVELIREGQDLKTTGVRCSDGTVFEGLDLVIIATGSWTGSAFPDVPTGKIFEATGQCIAMVQLTPEEADAYRESPVVLDFENGYYVFPPNEQNIVKMAVHTTGYIQSLGAQKISTPRTITSDPETGLLIPKVNVKELRDGLRAVYPTLAEKPFIATRMCWYNDSFDGDWVIGYHPESEKSLMFATAGSGHAYKFLPVIGRLVADAIEGKLSPDLVAKFAVDRTPNQTDESRSNLAPVELDLSQLCTPKDLQ</sequence>
<dbReference type="EMBL" id="JARIHO010000014">
    <property type="protein sequence ID" value="KAJ7350458.1"/>
    <property type="molecule type" value="Genomic_DNA"/>
</dbReference>
<dbReference type="SUPFAM" id="SSF51905">
    <property type="entry name" value="FAD/NAD(P)-binding domain"/>
    <property type="match status" value="1"/>
</dbReference>
<keyword evidence="4" id="KW-0274">FAD</keyword>
<keyword evidence="3" id="KW-0285">Flavoprotein</keyword>
<name>A0AAD7A675_9AGAR</name>
<evidence type="ECO:0000256" key="2">
    <source>
        <dbReference type="ARBA" id="ARBA00010989"/>
    </source>
</evidence>
<comment type="caution">
    <text evidence="7">The sequence shown here is derived from an EMBL/GenBank/DDBJ whole genome shotgun (WGS) entry which is preliminary data.</text>
</comment>
<keyword evidence="5" id="KW-0560">Oxidoreductase</keyword>
<dbReference type="PROSITE" id="PS50007">
    <property type="entry name" value="PIPLC_X_DOMAIN"/>
    <property type="match status" value="1"/>
</dbReference>
<evidence type="ECO:0000256" key="4">
    <source>
        <dbReference type="ARBA" id="ARBA00022827"/>
    </source>
</evidence>
<dbReference type="Proteomes" id="UP001218218">
    <property type="component" value="Unassembled WGS sequence"/>
</dbReference>
<dbReference type="GO" id="GO:0004657">
    <property type="term" value="F:proline dehydrogenase activity"/>
    <property type="evidence" value="ECO:0007669"/>
    <property type="project" value="TreeGrafter"/>
</dbReference>
<protein>
    <submittedName>
        <fullName evidence="7">FAD dependent oxidoreductase-domain-containing protein</fullName>
    </submittedName>
</protein>
<dbReference type="GO" id="GO:0008115">
    <property type="term" value="F:sarcosine oxidase activity"/>
    <property type="evidence" value="ECO:0007669"/>
    <property type="project" value="TreeGrafter"/>
</dbReference>
<dbReference type="PANTHER" id="PTHR10961:SF46">
    <property type="entry name" value="PEROXISOMAL SARCOSINE OXIDASE"/>
    <property type="match status" value="1"/>
</dbReference>
<evidence type="ECO:0000313" key="7">
    <source>
        <dbReference type="EMBL" id="KAJ7350458.1"/>
    </source>
</evidence>
<comment type="cofactor">
    <cofactor evidence="1">
        <name>FAD</name>
        <dbReference type="ChEBI" id="CHEBI:57692"/>
    </cofactor>
</comment>
<evidence type="ECO:0000313" key="8">
    <source>
        <dbReference type="Proteomes" id="UP001218218"/>
    </source>
</evidence>
<evidence type="ECO:0000256" key="3">
    <source>
        <dbReference type="ARBA" id="ARBA00022630"/>
    </source>
</evidence>
<keyword evidence="8" id="KW-1185">Reference proteome</keyword>
<dbReference type="PANTHER" id="PTHR10961">
    <property type="entry name" value="PEROXISOMAL SARCOSINE OXIDASE"/>
    <property type="match status" value="1"/>
</dbReference>
<dbReference type="GO" id="GO:0050660">
    <property type="term" value="F:flavin adenine dinucleotide binding"/>
    <property type="evidence" value="ECO:0007669"/>
    <property type="project" value="InterPro"/>
</dbReference>
<evidence type="ECO:0000256" key="5">
    <source>
        <dbReference type="ARBA" id="ARBA00023002"/>
    </source>
</evidence>
<dbReference type="Gene3D" id="3.30.9.10">
    <property type="entry name" value="D-Amino Acid Oxidase, subunit A, domain 2"/>
    <property type="match status" value="1"/>
</dbReference>
<accession>A0AAD7A675</accession>
<dbReference type="AlphaFoldDB" id="A0AAD7A675"/>
<evidence type="ECO:0000259" key="6">
    <source>
        <dbReference type="Pfam" id="PF01266"/>
    </source>
</evidence>
<feature type="domain" description="FAD dependent oxidoreductase" evidence="6">
    <location>
        <begin position="50"/>
        <end position="424"/>
    </location>
</feature>
<evidence type="ECO:0000256" key="1">
    <source>
        <dbReference type="ARBA" id="ARBA00001974"/>
    </source>
</evidence>
<dbReference type="GO" id="GO:0050031">
    <property type="term" value="F:L-pipecolate oxidase activity"/>
    <property type="evidence" value="ECO:0007669"/>
    <property type="project" value="TreeGrafter"/>
</dbReference>
<reference evidence="7" key="1">
    <citation type="submission" date="2023-03" db="EMBL/GenBank/DDBJ databases">
        <title>Massive genome expansion in bonnet fungi (Mycena s.s.) driven by repeated elements and novel gene families across ecological guilds.</title>
        <authorList>
            <consortium name="Lawrence Berkeley National Laboratory"/>
            <person name="Harder C.B."/>
            <person name="Miyauchi S."/>
            <person name="Viragh M."/>
            <person name="Kuo A."/>
            <person name="Thoen E."/>
            <person name="Andreopoulos B."/>
            <person name="Lu D."/>
            <person name="Skrede I."/>
            <person name="Drula E."/>
            <person name="Henrissat B."/>
            <person name="Morin E."/>
            <person name="Kohler A."/>
            <person name="Barry K."/>
            <person name="LaButti K."/>
            <person name="Morin E."/>
            <person name="Salamov A."/>
            <person name="Lipzen A."/>
            <person name="Mereny Z."/>
            <person name="Hegedus B."/>
            <person name="Baldrian P."/>
            <person name="Stursova M."/>
            <person name="Weitz H."/>
            <person name="Taylor A."/>
            <person name="Grigoriev I.V."/>
            <person name="Nagy L.G."/>
            <person name="Martin F."/>
            <person name="Kauserud H."/>
        </authorList>
    </citation>
    <scope>NUCLEOTIDE SEQUENCE</scope>
    <source>
        <strain evidence="7">CBHHK002</strain>
    </source>
</reference>
<gene>
    <name evidence="7" type="ORF">DFH08DRAFT_861516</name>
</gene>
<comment type="similarity">
    <text evidence="2">Belongs to the MSOX/MTOX family.</text>
</comment>
<proteinExistence type="inferred from homology"/>